<feature type="transmembrane region" description="Helical" evidence="2">
    <location>
        <begin position="104"/>
        <end position="122"/>
    </location>
</feature>
<keyword evidence="2" id="KW-1133">Transmembrane helix</keyword>
<evidence type="ECO:0000259" key="3">
    <source>
        <dbReference type="Pfam" id="PF16401"/>
    </source>
</evidence>
<reference evidence="4" key="1">
    <citation type="submission" date="2020-10" db="EMBL/GenBank/DDBJ databases">
        <authorList>
            <person name="Gilroy R."/>
        </authorList>
    </citation>
    <scope>NUCLEOTIDE SEQUENCE</scope>
    <source>
        <strain evidence="4">CHK195-4489</strain>
    </source>
</reference>
<reference evidence="4" key="2">
    <citation type="journal article" date="2021" name="PeerJ">
        <title>Extensive microbial diversity within the chicken gut microbiome revealed by metagenomics and culture.</title>
        <authorList>
            <person name="Gilroy R."/>
            <person name="Ravi A."/>
            <person name="Getino M."/>
            <person name="Pursley I."/>
            <person name="Horton D.L."/>
            <person name="Alikhan N.F."/>
            <person name="Baker D."/>
            <person name="Gharbi K."/>
            <person name="Hall N."/>
            <person name="Watson M."/>
            <person name="Adriaenssens E.M."/>
            <person name="Foster-Nyarko E."/>
            <person name="Jarju S."/>
            <person name="Secka A."/>
            <person name="Antonio M."/>
            <person name="Oren A."/>
            <person name="Chaudhuri R.R."/>
            <person name="La Ragione R."/>
            <person name="Hildebrand F."/>
            <person name="Pallen M.J."/>
        </authorList>
    </citation>
    <scope>NUCLEOTIDE SEQUENCE</scope>
    <source>
        <strain evidence="4">CHK195-4489</strain>
    </source>
</reference>
<protein>
    <recommendedName>
        <fullName evidence="3">DUF5009 domain-containing protein</fullName>
    </recommendedName>
</protein>
<dbReference type="InterPro" id="IPR032176">
    <property type="entry name" value="DUF5009"/>
</dbReference>
<gene>
    <name evidence="4" type="ORF">IAD50_04320</name>
</gene>
<feature type="transmembrane region" description="Helical" evidence="2">
    <location>
        <begin position="39"/>
        <end position="60"/>
    </location>
</feature>
<keyword evidence="2" id="KW-0472">Membrane</keyword>
<dbReference type="EMBL" id="DVMM01000086">
    <property type="protein sequence ID" value="HIU29507.1"/>
    <property type="molecule type" value="Genomic_DNA"/>
</dbReference>
<accession>A0A9D1I7Y2</accession>
<dbReference type="AlphaFoldDB" id="A0A9D1I7Y2"/>
<feature type="domain" description="DUF5009" evidence="3">
    <location>
        <begin position="2"/>
        <end position="118"/>
    </location>
</feature>
<dbReference type="Pfam" id="PF16401">
    <property type="entry name" value="DUF5009"/>
    <property type="match status" value="1"/>
</dbReference>
<dbReference type="Proteomes" id="UP000824089">
    <property type="component" value="Unassembled WGS sequence"/>
</dbReference>
<sequence length="164" mass="18689">MRKRTLLTNIFIVVLMISIVFVLLAFFEVFPESAQSAILFASMSLALISVALVDIVFPLIDNASRFKNENSYKVKTVIKIVLFLVAVAFLLFTVKGIGFFKTQFLGIALFCVAYLAQFFIDLDKNKKNQGEEEDDEDAAEDRIEDEEEFDNNYIDDAEEDDEDK</sequence>
<organism evidence="4 5">
    <name type="scientific">Candidatus Egerieisoma faecipullorum</name>
    <dbReference type="NCBI Taxonomy" id="2840963"/>
    <lineage>
        <taxon>Bacteria</taxon>
        <taxon>Bacillati</taxon>
        <taxon>Bacillota</taxon>
        <taxon>Clostridia</taxon>
        <taxon>Eubacteriales</taxon>
        <taxon>Clostridiaceae</taxon>
        <taxon>Clostridiaceae incertae sedis</taxon>
        <taxon>Candidatus Egerieisoma</taxon>
    </lineage>
</organism>
<feature type="region of interest" description="Disordered" evidence="1">
    <location>
        <begin position="127"/>
        <end position="164"/>
    </location>
</feature>
<feature type="transmembrane region" description="Helical" evidence="2">
    <location>
        <begin position="80"/>
        <end position="98"/>
    </location>
</feature>
<comment type="caution">
    <text evidence="4">The sequence shown here is derived from an EMBL/GenBank/DDBJ whole genome shotgun (WGS) entry which is preliminary data.</text>
</comment>
<feature type="compositionally biased region" description="Acidic residues" evidence="1">
    <location>
        <begin position="131"/>
        <end position="164"/>
    </location>
</feature>
<evidence type="ECO:0000256" key="2">
    <source>
        <dbReference type="SAM" id="Phobius"/>
    </source>
</evidence>
<proteinExistence type="predicted"/>
<name>A0A9D1I7Y2_9CLOT</name>
<evidence type="ECO:0000313" key="5">
    <source>
        <dbReference type="Proteomes" id="UP000824089"/>
    </source>
</evidence>
<keyword evidence="2" id="KW-0812">Transmembrane</keyword>
<evidence type="ECO:0000256" key="1">
    <source>
        <dbReference type="SAM" id="MobiDB-lite"/>
    </source>
</evidence>
<feature type="transmembrane region" description="Helical" evidence="2">
    <location>
        <begin position="7"/>
        <end position="27"/>
    </location>
</feature>
<evidence type="ECO:0000313" key="4">
    <source>
        <dbReference type="EMBL" id="HIU29507.1"/>
    </source>
</evidence>